<dbReference type="RefSeq" id="WP_128995825.1">
    <property type="nucleotide sequence ID" value="NZ_PDKN01000003.1"/>
</dbReference>
<proteinExistence type="predicted"/>
<evidence type="ECO:0008006" key="6">
    <source>
        <dbReference type="Google" id="ProtNLM"/>
    </source>
</evidence>
<dbReference type="InterPro" id="IPR013655">
    <property type="entry name" value="PAS_fold_3"/>
</dbReference>
<feature type="domain" description="PAC" evidence="3">
    <location>
        <begin position="105"/>
        <end position="157"/>
    </location>
</feature>
<protein>
    <recommendedName>
        <fullName evidence="6">PAS domain S-box protein</fullName>
    </recommendedName>
</protein>
<comment type="caution">
    <text evidence="4">The sequence shown here is derived from an EMBL/GenBank/DDBJ whole genome shotgun (WGS) entry which is preliminary data.</text>
</comment>
<reference evidence="4 5" key="1">
    <citation type="submission" date="2017-10" db="EMBL/GenBank/DDBJ databases">
        <title>Genomics of the genus Arcobacter.</title>
        <authorList>
            <person name="Perez-Cataluna A."/>
            <person name="Figueras M.J."/>
        </authorList>
    </citation>
    <scope>NUCLEOTIDE SEQUENCE [LARGE SCALE GENOMIC DNA]</scope>
    <source>
        <strain evidence="4 5">CECT 8987</strain>
    </source>
</reference>
<dbReference type="Proteomes" id="UP000290657">
    <property type="component" value="Unassembled WGS sequence"/>
</dbReference>
<dbReference type="InterPro" id="IPR000014">
    <property type="entry name" value="PAS"/>
</dbReference>
<dbReference type="EMBL" id="PDKN01000003">
    <property type="protein sequence ID" value="RXJ57962.1"/>
    <property type="molecule type" value="Genomic_DNA"/>
</dbReference>
<evidence type="ECO:0000256" key="1">
    <source>
        <dbReference type="SAM" id="Coils"/>
    </source>
</evidence>
<accession>A0A4Q0XQL0</accession>
<dbReference type="PANTHER" id="PTHR46663">
    <property type="entry name" value="DIGUANYLATE CYCLASE DGCT-RELATED"/>
    <property type="match status" value="1"/>
</dbReference>
<dbReference type="InterPro" id="IPR035965">
    <property type="entry name" value="PAS-like_dom_sf"/>
</dbReference>
<dbReference type="Pfam" id="PF08447">
    <property type="entry name" value="PAS_3"/>
    <property type="match status" value="1"/>
</dbReference>
<dbReference type="CDD" id="cd00130">
    <property type="entry name" value="PAS"/>
    <property type="match status" value="1"/>
</dbReference>
<dbReference type="PROSITE" id="PS50113">
    <property type="entry name" value="PAC"/>
    <property type="match status" value="1"/>
</dbReference>
<dbReference type="PROSITE" id="PS50112">
    <property type="entry name" value="PAS"/>
    <property type="match status" value="1"/>
</dbReference>
<name>A0A4Q0XQL0_9BACT</name>
<dbReference type="OrthoDB" id="9813903at2"/>
<dbReference type="InterPro" id="IPR000700">
    <property type="entry name" value="PAS-assoc_C"/>
</dbReference>
<dbReference type="SMART" id="SM00086">
    <property type="entry name" value="PAC"/>
    <property type="match status" value="1"/>
</dbReference>
<evidence type="ECO:0000259" key="2">
    <source>
        <dbReference type="PROSITE" id="PS50112"/>
    </source>
</evidence>
<dbReference type="PANTHER" id="PTHR46663:SF3">
    <property type="entry name" value="SLL0267 PROTEIN"/>
    <property type="match status" value="1"/>
</dbReference>
<gene>
    <name evidence="4" type="ORF">CRV04_05500</name>
</gene>
<dbReference type="Gene3D" id="3.30.450.20">
    <property type="entry name" value="PAS domain"/>
    <property type="match status" value="1"/>
</dbReference>
<dbReference type="AlphaFoldDB" id="A0A4Q0XQL0"/>
<dbReference type="NCBIfam" id="TIGR00229">
    <property type="entry name" value="sensory_box"/>
    <property type="match status" value="1"/>
</dbReference>
<feature type="domain" description="PAS" evidence="2">
    <location>
        <begin position="51"/>
        <end position="102"/>
    </location>
</feature>
<evidence type="ECO:0000259" key="3">
    <source>
        <dbReference type="PROSITE" id="PS50113"/>
    </source>
</evidence>
<feature type="coiled-coil region" evidence="1">
    <location>
        <begin position="3"/>
        <end position="37"/>
    </location>
</feature>
<keyword evidence="1" id="KW-0175">Coiled coil</keyword>
<evidence type="ECO:0000313" key="5">
    <source>
        <dbReference type="Proteomes" id="UP000290657"/>
    </source>
</evidence>
<sequence length="166" mass="19354">MDCANEKEEIEQLKKALEEQKRKNEKLLQECTKVDAMNELFNKYTITSETNLDGIITYASEPFIEISGYTREELIGQPHNIVRHEDMPKETFKELWETIKNKQIWRGEVKNRKKNGGHYWVDSIVFPLLDANGNIEGYKSIRIDITHKKELHDILGGLMSVEGNLF</sequence>
<dbReference type="SUPFAM" id="SSF55785">
    <property type="entry name" value="PYP-like sensor domain (PAS domain)"/>
    <property type="match status" value="1"/>
</dbReference>
<dbReference type="InterPro" id="IPR052163">
    <property type="entry name" value="DGC-Regulatory_Protein"/>
</dbReference>
<organism evidence="4 5">
    <name type="scientific">Candidatus Marinarcus aquaticus</name>
    <dbReference type="NCBI Taxonomy" id="2044504"/>
    <lineage>
        <taxon>Bacteria</taxon>
        <taxon>Pseudomonadati</taxon>
        <taxon>Campylobacterota</taxon>
        <taxon>Epsilonproteobacteria</taxon>
        <taxon>Campylobacterales</taxon>
        <taxon>Arcobacteraceae</taxon>
        <taxon>Candidatus Marinarcus</taxon>
    </lineage>
</organism>
<dbReference type="InterPro" id="IPR001610">
    <property type="entry name" value="PAC"/>
</dbReference>
<keyword evidence="5" id="KW-1185">Reference proteome</keyword>
<evidence type="ECO:0000313" key="4">
    <source>
        <dbReference type="EMBL" id="RXJ57962.1"/>
    </source>
</evidence>